<protein>
    <submittedName>
        <fullName evidence="3">Tyrosine-type recombinase/integrase</fullName>
    </submittedName>
</protein>
<dbReference type="SUPFAM" id="SSF56349">
    <property type="entry name" value="DNA breaking-rejoining enzymes"/>
    <property type="match status" value="1"/>
</dbReference>
<dbReference type="EMBL" id="VZBZ01000040">
    <property type="protein sequence ID" value="MQN77049.1"/>
    <property type="molecule type" value="Genomic_DNA"/>
</dbReference>
<feature type="non-terminal residue" evidence="3">
    <location>
        <position position="1"/>
    </location>
</feature>
<dbReference type="RefSeq" id="WP_153092183.1">
    <property type="nucleotide sequence ID" value="NZ_VZBZ01000040.1"/>
</dbReference>
<dbReference type="InterPro" id="IPR011010">
    <property type="entry name" value="DNA_brk_join_enz"/>
</dbReference>
<feature type="domain" description="Tyr recombinase" evidence="2">
    <location>
        <begin position="1"/>
        <end position="53"/>
    </location>
</feature>
<dbReference type="InterPro" id="IPR002104">
    <property type="entry name" value="Integrase_catalytic"/>
</dbReference>
<dbReference type="Proteomes" id="UP000423156">
    <property type="component" value="Unassembled WGS sequence"/>
</dbReference>
<dbReference type="PROSITE" id="PS51898">
    <property type="entry name" value="TYR_RECOMBINASE"/>
    <property type="match status" value="1"/>
</dbReference>
<dbReference type="AlphaFoldDB" id="A0AA90UPK6"/>
<evidence type="ECO:0000259" key="2">
    <source>
        <dbReference type="PROSITE" id="PS51898"/>
    </source>
</evidence>
<dbReference type="InterPro" id="IPR013762">
    <property type="entry name" value="Integrase-like_cat_sf"/>
</dbReference>
<organism evidence="3 4">
    <name type="scientific">Segatella copri</name>
    <dbReference type="NCBI Taxonomy" id="165179"/>
    <lineage>
        <taxon>Bacteria</taxon>
        <taxon>Pseudomonadati</taxon>
        <taxon>Bacteroidota</taxon>
        <taxon>Bacteroidia</taxon>
        <taxon>Bacteroidales</taxon>
        <taxon>Prevotellaceae</taxon>
        <taxon>Segatella</taxon>
    </lineage>
</organism>
<name>A0AA90UPK6_9BACT</name>
<comment type="caution">
    <text evidence="3">The sequence shown here is derived from an EMBL/GenBank/DDBJ whole genome shotgun (WGS) entry which is preliminary data.</text>
</comment>
<evidence type="ECO:0000256" key="1">
    <source>
        <dbReference type="ARBA" id="ARBA00023172"/>
    </source>
</evidence>
<sequence length="67" mass="7698">YSYHSGRHSFASLITLEAGVPMETICKMLGHKDVKMTQRYARVTQKKLFEDMDKFIAATEKDFVLAL</sequence>
<proteinExistence type="predicted"/>
<reference evidence="4" key="1">
    <citation type="submission" date="2019-09" db="EMBL/GenBank/DDBJ databases">
        <title>Distinct polysaccharide growth profiles of human intestinal Prevotella copri isolates.</title>
        <authorList>
            <person name="Fehlner-Peach H."/>
            <person name="Magnabosco C."/>
            <person name="Raghavan V."/>
            <person name="Scher J.U."/>
            <person name="Tett A."/>
            <person name="Cox L.M."/>
            <person name="Gottsegen C."/>
            <person name="Watters A."/>
            <person name="Wiltshire- Gordon J.D."/>
            <person name="Segata N."/>
            <person name="Bonneau R."/>
            <person name="Littman D.R."/>
        </authorList>
    </citation>
    <scope>NUCLEOTIDE SEQUENCE [LARGE SCALE GENOMIC DNA]</scope>
    <source>
        <strain evidence="4">BU41712</strain>
    </source>
</reference>
<accession>A0AA90UPK6</accession>
<dbReference type="Pfam" id="PF00589">
    <property type="entry name" value="Phage_integrase"/>
    <property type="match status" value="1"/>
</dbReference>
<keyword evidence="1" id="KW-0233">DNA recombination</keyword>
<dbReference type="GO" id="GO:0003677">
    <property type="term" value="F:DNA binding"/>
    <property type="evidence" value="ECO:0007669"/>
    <property type="project" value="InterPro"/>
</dbReference>
<dbReference type="GO" id="GO:0015074">
    <property type="term" value="P:DNA integration"/>
    <property type="evidence" value="ECO:0007669"/>
    <property type="project" value="InterPro"/>
</dbReference>
<dbReference type="Gene3D" id="1.10.443.10">
    <property type="entry name" value="Intergrase catalytic core"/>
    <property type="match status" value="1"/>
</dbReference>
<evidence type="ECO:0000313" key="4">
    <source>
        <dbReference type="Proteomes" id="UP000423156"/>
    </source>
</evidence>
<evidence type="ECO:0000313" key="3">
    <source>
        <dbReference type="EMBL" id="MQN77049.1"/>
    </source>
</evidence>
<gene>
    <name evidence="3" type="ORF">F7D71_04040</name>
</gene>
<dbReference type="GO" id="GO:0006310">
    <property type="term" value="P:DNA recombination"/>
    <property type="evidence" value="ECO:0007669"/>
    <property type="project" value="UniProtKB-KW"/>
</dbReference>